<dbReference type="Proteomes" id="UP000660668">
    <property type="component" value="Unassembled WGS sequence"/>
</dbReference>
<gene>
    <name evidence="2" type="ORF">ISU10_21460</name>
</gene>
<evidence type="ECO:0000259" key="1">
    <source>
        <dbReference type="Pfam" id="PF14258"/>
    </source>
</evidence>
<dbReference type="AlphaFoldDB" id="A0A930YJ36"/>
<name>A0A930YJ36_9ACTN</name>
<accession>A0A930YJ36</accession>
<sequence>MRRHRTALVIAAALLAAVVVALLVGGRPATTEPLDPDNPGGQGARAVARVLEAQGVEVRVVRGADALDSEQLEGSTVLVTSTYLLGKSTTRRLLAGLGNADLVLAEPEPGVVTALGLDVQSWAVSPAGDRSARCSDPLLRGLDVRVDLATEYGTAGGCFAGAHGHLVASAGDHITLLGASALLTNDQVLRADNAAVALRLLGQHDRLVWYVPEVADLIGEDGVSLRTLVPDWTLPGVWIAGAAVVALLLWRVRRLGPLVTEPLPVTVKAIETARSRGRLYRKAGDRAHAARALRRASRAALGARLHLPTPSDDAAFLREVSQHLGRPLEQVGALLRDDAPAPTTDDDLIRLANELAALEREVSSR</sequence>
<proteinExistence type="predicted"/>
<dbReference type="InterPro" id="IPR025646">
    <property type="entry name" value="DUF4350"/>
</dbReference>
<evidence type="ECO:0000313" key="2">
    <source>
        <dbReference type="EMBL" id="MBF4770351.1"/>
    </source>
</evidence>
<reference evidence="2" key="1">
    <citation type="submission" date="2020-11" db="EMBL/GenBank/DDBJ databases">
        <title>Nocardioides cynanchi sp. nov., isolated from soil of rhizosphere of Cynanchum wilfordii.</title>
        <authorList>
            <person name="Lee J.-S."/>
            <person name="Suh M.K."/>
            <person name="Kim J.-S."/>
        </authorList>
    </citation>
    <scope>NUCLEOTIDE SEQUENCE</scope>
    <source>
        <strain evidence="2">KCTC 19276</strain>
    </source>
</reference>
<protein>
    <submittedName>
        <fullName evidence="2">DUF4350 domain-containing protein</fullName>
    </submittedName>
</protein>
<dbReference type="EMBL" id="JADKPO010000047">
    <property type="protein sequence ID" value="MBF4770351.1"/>
    <property type="molecule type" value="Genomic_DNA"/>
</dbReference>
<evidence type="ECO:0000313" key="3">
    <source>
        <dbReference type="Proteomes" id="UP000660668"/>
    </source>
</evidence>
<organism evidence="2 3">
    <name type="scientific">Nocardioides agariphilus</name>
    <dbReference type="NCBI Taxonomy" id="433664"/>
    <lineage>
        <taxon>Bacteria</taxon>
        <taxon>Bacillati</taxon>
        <taxon>Actinomycetota</taxon>
        <taxon>Actinomycetes</taxon>
        <taxon>Propionibacteriales</taxon>
        <taxon>Nocardioidaceae</taxon>
        <taxon>Nocardioides</taxon>
    </lineage>
</organism>
<dbReference type="RefSeq" id="WP_194698498.1">
    <property type="nucleotide sequence ID" value="NZ_JADKPO010000047.1"/>
</dbReference>
<dbReference type="Pfam" id="PF14258">
    <property type="entry name" value="DUF4350"/>
    <property type="match status" value="1"/>
</dbReference>
<comment type="caution">
    <text evidence="2">The sequence shown here is derived from an EMBL/GenBank/DDBJ whole genome shotgun (WGS) entry which is preliminary data.</text>
</comment>
<feature type="domain" description="DUF4350" evidence="1">
    <location>
        <begin position="36"/>
        <end position="201"/>
    </location>
</feature>
<keyword evidence="3" id="KW-1185">Reference proteome</keyword>